<gene>
    <name evidence="6 7" type="primary">hslO</name>
    <name evidence="7" type="ORF">H8S02_11260</name>
</gene>
<feature type="disulfide bond" description="Redox-active" evidence="6">
    <location>
        <begin position="270"/>
        <end position="273"/>
    </location>
</feature>
<dbReference type="Gene3D" id="3.90.1280.10">
    <property type="entry name" value="HSP33 redox switch-like"/>
    <property type="match status" value="1"/>
</dbReference>
<comment type="function">
    <text evidence="6">Redox regulated molecular chaperone. Protects both thermally unfolding and oxidatively damaged proteins from irreversible aggregation. Plays an important role in the bacterial defense system toward oxidative stress.</text>
</comment>
<protein>
    <recommendedName>
        <fullName evidence="6">33 kDa chaperonin</fullName>
    </recommendedName>
    <alternativeName>
        <fullName evidence="6">Heat shock protein 33 homolog</fullName>
        <shortName evidence="6">HSP33</shortName>
    </alternativeName>
</protein>
<dbReference type="InterPro" id="IPR016153">
    <property type="entry name" value="Heat_shock_Hsp33_N"/>
</dbReference>
<organism evidence="7 8">
    <name type="scientific">Agathobaculum hominis</name>
    <dbReference type="NCBI Taxonomy" id="2763014"/>
    <lineage>
        <taxon>Bacteria</taxon>
        <taxon>Bacillati</taxon>
        <taxon>Bacillota</taxon>
        <taxon>Clostridia</taxon>
        <taxon>Eubacteriales</taxon>
        <taxon>Butyricicoccaceae</taxon>
        <taxon>Agathobaculum</taxon>
    </lineage>
</organism>
<dbReference type="RefSeq" id="WP_186970593.1">
    <property type="nucleotide sequence ID" value="NZ_JACOPK010000011.1"/>
</dbReference>
<evidence type="ECO:0000256" key="4">
    <source>
        <dbReference type="ARBA" id="ARBA00023186"/>
    </source>
</evidence>
<keyword evidence="5 6" id="KW-0676">Redox-active center</keyword>
<dbReference type="PIRSF" id="PIRSF005261">
    <property type="entry name" value="Heat_shock_Hsp33"/>
    <property type="match status" value="1"/>
</dbReference>
<evidence type="ECO:0000256" key="2">
    <source>
        <dbReference type="ARBA" id="ARBA00022833"/>
    </source>
</evidence>
<dbReference type="Proteomes" id="UP000641741">
    <property type="component" value="Unassembled WGS sequence"/>
</dbReference>
<dbReference type="CDD" id="cd00498">
    <property type="entry name" value="Hsp33"/>
    <property type="match status" value="1"/>
</dbReference>
<accession>A0ABR7GQE9</accession>
<evidence type="ECO:0000313" key="7">
    <source>
        <dbReference type="EMBL" id="MBC5696513.1"/>
    </source>
</evidence>
<dbReference type="PANTHER" id="PTHR30111">
    <property type="entry name" value="33 KDA CHAPERONIN"/>
    <property type="match status" value="1"/>
</dbReference>
<comment type="caution">
    <text evidence="7">The sequence shown here is derived from an EMBL/GenBank/DDBJ whole genome shotgun (WGS) entry which is preliminary data.</text>
</comment>
<proteinExistence type="inferred from homology"/>
<evidence type="ECO:0000256" key="3">
    <source>
        <dbReference type="ARBA" id="ARBA00023157"/>
    </source>
</evidence>
<dbReference type="SUPFAM" id="SSF64397">
    <property type="entry name" value="Hsp33 domain"/>
    <property type="match status" value="1"/>
</dbReference>
<name>A0ABR7GQE9_9FIRM</name>
<dbReference type="EMBL" id="JACOPK010000011">
    <property type="protein sequence ID" value="MBC5696513.1"/>
    <property type="molecule type" value="Genomic_DNA"/>
</dbReference>
<dbReference type="SUPFAM" id="SSF118352">
    <property type="entry name" value="HSP33 redox switch-like"/>
    <property type="match status" value="1"/>
</dbReference>
<keyword evidence="1 6" id="KW-0963">Cytoplasm</keyword>
<keyword evidence="4 6" id="KW-0143">Chaperone</keyword>
<comment type="subcellular location">
    <subcellularLocation>
        <location evidence="6">Cytoplasm</location>
    </subcellularLocation>
</comment>
<dbReference type="Pfam" id="PF01430">
    <property type="entry name" value="HSP33"/>
    <property type="match status" value="1"/>
</dbReference>
<evidence type="ECO:0000256" key="5">
    <source>
        <dbReference type="ARBA" id="ARBA00023284"/>
    </source>
</evidence>
<dbReference type="InterPro" id="IPR000397">
    <property type="entry name" value="Heat_shock_Hsp33"/>
</dbReference>
<dbReference type="Gene3D" id="3.55.30.10">
    <property type="entry name" value="Hsp33 domain"/>
    <property type="match status" value="1"/>
</dbReference>
<comment type="similarity">
    <text evidence="6">Belongs to the HSP33 family.</text>
</comment>
<feature type="disulfide bond" description="Redox-active" evidence="6">
    <location>
        <begin position="237"/>
        <end position="239"/>
    </location>
</feature>
<evidence type="ECO:0000256" key="6">
    <source>
        <dbReference type="HAMAP-Rule" id="MF_00117"/>
    </source>
</evidence>
<dbReference type="InterPro" id="IPR016154">
    <property type="entry name" value="Heat_shock_Hsp33_C"/>
</dbReference>
<keyword evidence="2 6" id="KW-0862">Zinc</keyword>
<comment type="PTM">
    <text evidence="6">Under oxidizing conditions two disulfide bonds are formed involving the reactive cysteines. Under reducing conditions zinc is bound to the reactive cysteines and the protein is inactive.</text>
</comment>
<reference evidence="7 8" key="1">
    <citation type="submission" date="2020-08" db="EMBL/GenBank/DDBJ databases">
        <title>Genome public.</title>
        <authorList>
            <person name="Liu C."/>
            <person name="Sun Q."/>
        </authorList>
    </citation>
    <scope>NUCLEOTIDE SEQUENCE [LARGE SCALE GENOMIC DNA]</scope>
    <source>
        <strain evidence="7 8">M2</strain>
    </source>
</reference>
<keyword evidence="8" id="KW-1185">Reference proteome</keyword>
<evidence type="ECO:0000256" key="1">
    <source>
        <dbReference type="ARBA" id="ARBA00022490"/>
    </source>
</evidence>
<dbReference type="NCBIfam" id="NF001033">
    <property type="entry name" value="PRK00114.1"/>
    <property type="match status" value="1"/>
</dbReference>
<sequence length="295" mass="31652">MSDKILRAIARNAGIQISAASTTGIVERAREIHNTTPLATAALGRTLTITSIMGSQLKVEDGSVTVQIKGNGPLGTIVCVGESDGCVRGYLQDPAADLPLRPDGKLNVGGGVGRGYLMVIKDIGLKDPVTGTVALVDGEIAEDLTRYFAESEQIPSACALGVLVDTDCTVKCAGGWLVQLMPGVKDADIDRLEANLAKLEPMTAMLDKGMSLEEIISAVLDGFEVDFLQTEEIGYRCACSREKVERALISLGKTELSKMIAEQEKSEVTCQFCDKIYRFSRDQLQELLTHAAEKK</sequence>
<evidence type="ECO:0000313" key="8">
    <source>
        <dbReference type="Proteomes" id="UP000641741"/>
    </source>
</evidence>
<dbReference type="PANTHER" id="PTHR30111:SF1">
    <property type="entry name" value="33 KDA CHAPERONIN"/>
    <property type="match status" value="1"/>
</dbReference>
<dbReference type="HAMAP" id="MF_00117">
    <property type="entry name" value="HslO"/>
    <property type="match status" value="1"/>
</dbReference>
<keyword evidence="3 6" id="KW-1015">Disulfide bond</keyword>